<dbReference type="InterPro" id="IPR001148">
    <property type="entry name" value="CA_dom"/>
</dbReference>
<proteinExistence type="inferred from homology"/>
<reference evidence="10" key="2">
    <citation type="submission" date="2025-08" db="UniProtKB">
        <authorList>
            <consortium name="Ensembl"/>
        </authorList>
    </citation>
    <scope>IDENTIFICATION</scope>
</reference>
<dbReference type="Ensembl" id="ENSAOCT00000026260.2">
    <property type="protein sequence ID" value="ENSAOCP00000017091.2"/>
    <property type="gene ID" value="ENSAOCG00000022123.2"/>
</dbReference>
<evidence type="ECO:0000256" key="4">
    <source>
        <dbReference type="ARBA" id="ARBA00022833"/>
    </source>
</evidence>
<name>A0A3Q1CAH1_AMPOC</name>
<evidence type="ECO:0000256" key="6">
    <source>
        <dbReference type="ARBA" id="ARBA00023239"/>
    </source>
</evidence>
<sequence>MHLSTFVLCLSLGALVKCASGSEWCYTGCEHTPSKWKDISGSFCGEKRQSPLNIVPGHVVTDPKLDNFTFVNFSSQHAIKSMENTGHTVKCKLKDNEVEVSGGGLNGTYSTIQFHFHWGDTDHHPGSEHMIDGHRYPMEMHIVSLKKGLSVQQAIEKSDGIAVLGFFINATEDRNISEAWSRLTSYLTNVTEKDSEVEVSHNISINDLIGNVDLTKFYRYMGSLTTPNCNEAVMWTVFQEPINIHKDLVQLFPMKAGFTNAYRPPQDLNGRRVFASPATPLPPSPPWCYGDHCDNSPSHWHLLRLSHCGGERQSPINIEKEKAEVDSQLDHFTFTKFDDKHAIVNITNTGHTVKCILKDDLVEVSGGGLGHVYSTIQFHFHWGSTSHDSTGSEHTVDSKRYPMEMHIVNKRKDLTLEQAVKTPNGLAVLGFFIESKATPKSSSGSSGHQTTTSTSSSGSNEEYWKKLTEYLPIIQNISSNVEVSAEISIDDLLGDVNRKSYYRYNGSLTTPSCNEAVVWTVFKEPIEVDHNLMMMFPTHAGYSDVFRPTQRLHTRTVFTTSASSFSGSMLPVLLLAYLCAILM</sequence>
<evidence type="ECO:0000256" key="7">
    <source>
        <dbReference type="RuleBase" id="RU367011"/>
    </source>
</evidence>
<keyword evidence="3 7" id="KW-0479">Metal-binding</keyword>
<dbReference type="InterPro" id="IPR018338">
    <property type="entry name" value="Carbonic_anhydrase_a-class_CS"/>
</dbReference>
<keyword evidence="4 7" id="KW-0862">Zinc</keyword>
<keyword evidence="11" id="KW-1185">Reference proteome</keyword>
<comment type="function">
    <text evidence="7">Reversible hydration of carbon dioxide.</text>
</comment>
<dbReference type="STRING" id="80972.ENSAOCP00000017091"/>
<dbReference type="AlphaFoldDB" id="A0A3Q1CAH1"/>
<feature type="region of interest" description="Disordered" evidence="8">
    <location>
        <begin position="438"/>
        <end position="459"/>
    </location>
</feature>
<feature type="domain" description="Alpha-carbonic anhydrase" evidence="9">
    <location>
        <begin position="22"/>
        <end position="277"/>
    </location>
</feature>
<dbReference type="GO" id="GO:0005886">
    <property type="term" value="C:plasma membrane"/>
    <property type="evidence" value="ECO:0007669"/>
    <property type="project" value="TreeGrafter"/>
</dbReference>
<dbReference type="GeneID" id="111584629"/>
<evidence type="ECO:0000256" key="2">
    <source>
        <dbReference type="ARBA" id="ARBA00012925"/>
    </source>
</evidence>
<dbReference type="GO" id="GO:0008270">
    <property type="term" value="F:zinc ion binding"/>
    <property type="evidence" value="ECO:0007669"/>
    <property type="project" value="UniProtKB-UniRule"/>
</dbReference>
<evidence type="ECO:0000313" key="11">
    <source>
        <dbReference type="Proteomes" id="UP001501940"/>
    </source>
</evidence>
<evidence type="ECO:0000313" key="10">
    <source>
        <dbReference type="Ensembl" id="ENSAOCP00000017091.2"/>
    </source>
</evidence>
<evidence type="ECO:0000256" key="5">
    <source>
        <dbReference type="ARBA" id="ARBA00023180"/>
    </source>
</evidence>
<keyword evidence="5" id="KW-0325">Glycoprotein</keyword>
<dbReference type="PROSITE" id="PS00162">
    <property type="entry name" value="ALPHA_CA_1"/>
    <property type="match status" value="2"/>
</dbReference>
<dbReference type="PROSITE" id="PS51144">
    <property type="entry name" value="ALPHA_CA_2"/>
    <property type="match status" value="2"/>
</dbReference>
<evidence type="ECO:0000256" key="1">
    <source>
        <dbReference type="ARBA" id="ARBA00010718"/>
    </source>
</evidence>
<dbReference type="InterPro" id="IPR036398">
    <property type="entry name" value="CA_dom_sf"/>
</dbReference>
<comment type="cofactor">
    <cofactor evidence="7">
        <name>Zn(2+)</name>
        <dbReference type="ChEBI" id="CHEBI:29105"/>
    </cofactor>
</comment>
<dbReference type="SUPFAM" id="SSF51069">
    <property type="entry name" value="Carbonic anhydrase"/>
    <property type="match status" value="2"/>
</dbReference>
<keyword evidence="6 7" id="KW-0456">Lyase</keyword>
<evidence type="ECO:0000256" key="3">
    <source>
        <dbReference type="ARBA" id="ARBA00022723"/>
    </source>
</evidence>
<dbReference type="PANTHER" id="PTHR18952">
    <property type="entry name" value="CARBONIC ANHYDRASE"/>
    <property type="match status" value="1"/>
</dbReference>
<reference evidence="10" key="3">
    <citation type="submission" date="2025-09" db="UniProtKB">
        <authorList>
            <consortium name="Ensembl"/>
        </authorList>
    </citation>
    <scope>IDENTIFICATION</scope>
</reference>
<dbReference type="OMA" id="WCYTGCE"/>
<feature type="signal peptide" evidence="7">
    <location>
        <begin position="1"/>
        <end position="21"/>
    </location>
</feature>
<dbReference type="PANTHER" id="PTHR18952:SF200">
    <property type="entry name" value="CARBONIC ANHYDRASE"/>
    <property type="match status" value="1"/>
</dbReference>
<organism evidence="10 11">
    <name type="scientific">Amphiprion ocellaris</name>
    <name type="common">Clown anemonefish</name>
    <dbReference type="NCBI Taxonomy" id="80972"/>
    <lineage>
        <taxon>Eukaryota</taxon>
        <taxon>Metazoa</taxon>
        <taxon>Chordata</taxon>
        <taxon>Craniata</taxon>
        <taxon>Vertebrata</taxon>
        <taxon>Euteleostomi</taxon>
        <taxon>Actinopterygii</taxon>
        <taxon>Neopterygii</taxon>
        <taxon>Teleostei</taxon>
        <taxon>Neoteleostei</taxon>
        <taxon>Acanthomorphata</taxon>
        <taxon>Ovalentaria</taxon>
        <taxon>Pomacentridae</taxon>
        <taxon>Amphiprion</taxon>
    </lineage>
</organism>
<evidence type="ECO:0000259" key="9">
    <source>
        <dbReference type="PROSITE" id="PS51144"/>
    </source>
</evidence>
<dbReference type="InterPro" id="IPR023561">
    <property type="entry name" value="Carbonic_anhydrase_a-class"/>
</dbReference>
<dbReference type="GO" id="GO:0004089">
    <property type="term" value="F:carbonate dehydratase activity"/>
    <property type="evidence" value="ECO:0007669"/>
    <property type="project" value="UniProtKB-UniRule"/>
</dbReference>
<dbReference type="KEGG" id="aoce:111584629"/>
<dbReference type="Proteomes" id="UP001501940">
    <property type="component" value="Chromosome 18"/>
</dbReference>
<reference evidence="10 11" key="1">
    <citation type="submission" date="2022-01" db="EMBL/GenBank/DDBJ databases">
        <title>A chromosome-scale genome assembly of the false clownfish, Amphiprion ocellaris.</title>
        <authorList>
            <person name="Ryu T."/>
        </authorList>
    </citation>
    <scope>NUCLEOTIDE SEQUENCE [LARGE SCALE GENOMIC DNA]</scope>
</reference>
<comment type="catalytic activity">
    <reaction evidence="7">
        <text>hydrogencarbonate + H(+) = CO2 + H2O</text>
        <dbReference type="Rhea" id="RHEA:10748"/>
        <dbReference type="ChEBI" id="CHEBI:15377"/>
        <dbReference type="ChEBI" id="CHEBI:15378"/>
        <dbReference type="ChEBI" id="CHEBI:16526"/>
        <dbReference type="ChEBI" id="CHEBI:17544"/>
        <dbReference type="EC" id="4.2.1.1"/>
    </reaction>
</comment>
<accession>A0A3Q1CAH1</accession>
<feature type="domain" description="Alpha-carbonic anhydrase" evidence="9">
    <location>
        <begin position="285"/>
        <end position="561"/>
    </location>
</feature>
<feature type="compositionally biased region" description="Low complexity" evidence="8">
    <location>
        <begin position="441"/>
        <end position="459"/>
    </location>
</feature>
<evidence type="ECO:0000256" key="8">
    <source>
        <dbReference type="SAM" id="MobiDB-lite"/>
    </source>
</evidence>
<feature type="chain" id="PRO_5043092327" description="Carbonic anhydrase" evidence="7">
    <location>
        <begin position="22"/>
        <end position="583"/>
    </location>
</feature>
<protein>
    <recommendedName>
        <fullName evidence="2 7">Carbonic anhydrase</fullName>
        <ecNumber evidence="2 7">4.2.1.1</ecNumber>
    </recommendedName>
</protein>
<dbReference type="GeneTree" id="ENSGT00940000164039"/>
<dbReference type="Gene3D" id="3.10.200.10">
    <property type="entry name" value="Alpha carbonic anhydrase"/>
    <property type="match status" value="2"/>
</dbReference>
<dbReference type="RefSeq" id="XP_023149579.3">
    <property type="nucleotide sequence ID" value="XM_023293811.3"/>
</dbReference>
<dbReference type="FunFam" id="3.10.200.10:FF:000003">
    <property type="entry name" value="Carbonic anhydrase 12"/>
    <property type="match status" value="1"/>
</dbReference>
<keyword evidence="7" id="KW-0732">Signal</keyword>
<dbReference type="SMART" id="SM01057">
    <property type="entry name" value="Carb_anhydrase"/>
    <property type="match status" value="2"/>
</dbReference>
<dbReference type="EC" id="4.2.1.1" evidence="2 7"/>
<dbReference type="Pfam" id="PF00194">
    <property type="entry name" value="Carb_anhydrase"/>
    <property type="match status" value="2"/>
</dbReference>
<comment type="similarity">
    <text evidence="1 7">Belongs to the alpha-carbonic anhydrase family.</text>
</comment>